<proteinExistence type="predicted"/>
<reference evidence="1" key="1">
    <citation type="submission" date="2022-03" db="EMBL/GenBank/DDBJ databases">
        <authorList>
            <person name="Lindestad O."/>
        </authorList>
    </citation>
    <scope>NUCLEOTIDE SEQUENCE</scope>
</reference>
<protein>
    <submittedName>
        <fullName evidence="1">Jg19699 protein</fullName>
    </submittedName>
</protein>
<dbReference type="EMBL" id="CAKXAJ010024725">
    <property type="protein sequence ID" value="CAH2229561.1"/>
    <property type="molecule type" value="Genomic_DNA"/>
</dbReference>
<comment type="caution">
    <text evidence="1">The sequence shown here is derived from an EMBL/GenBank/DDBJ whole genome shotgun (WGS) entry which is preliminary data.</text>
</comment>
<accession>A0A8S4R1H8</accession>
<organism evidence="1 2">
    <name type="scientific">Pararge aegeria aegeria</name>
    <dbReference type="NCBI Taxonomy" id="348720"/>
    <lineage>
        <taxon>Eukaryota</taxon>
        <taxon>Metazoa</taxon>
        <taxon>Ecdysozoa</taxon>
        <taxon>Arthropoda</taxon>
        <taxon>Hexapoda</taxon>
        <taxon>Insecta</taxon>
        <taxon>Pterygota</taxon>
        <taxon>Neoptera</taxon>
        <taxon>Endopterygota</taxon>
        <taxon>Lepidoptera</taxon>
        <taxon>Glossata</taxon>
        <taxon>Ditrysia</taxon>
        <taxon>Papilionoidea</taxon>
        <taxon>Nymphalidae</taxon>
        <taxon>Satyrinae</taxon>
        <taxon>Satyrini</taxon>
        <taxon>Parargina</taxon>
        <taxon>Pararge</taxon>
    </lineage>
</organism>
<dbReference type="AlphaFoldDB" id="A0A8S4R1H8"/>
<dbReference type="Proteomes" id="UP000838756">
    <property type="component" value="Unassembled WGS sequence"/>
</dbReference>
<name>A0A8S4R1H8_9NEOP</name>
<evidence type="ECO:0000313" key="2">
    <source>
        <dbReference type="Proteomes" id="UP000838756"/>
    </source>
</evidence>
<evidence type="ECO:0000313" key="1">
    <source>
        <dbReference type="EMBL" id="CAH2229561.1"/>
    </source>
</evidence>
<sequence>MNLIKALSLIPLCRREYEMESVDNNKFEVKSSKRKIVSGPNVYLNPALDLLVNEDPICNTAMEITPNKRRKRTKSDIAAFENTALDLGISKTAVNEFLQRELENVRKNTKCYETPIKIENTESVPNHAEPIYANLTDLNIQNTNWHENAVCSNGQSKVSHDNTDIMCTGDGVLDYLHENTVGIRDNTENDIAMQDSQVEMDSGISGVDQKSLNAHISGLETNDISAIRNTTNIQTKITNQIFMNNSNLSLSFIDRLAIESPGTSDQSYYFDDDLNESNIMEIKTITIITKKKLVPNKRNTNPFLNTNVNVEDVPVTDNPFLDNQDLSKPELEYNIEAMNRPVDNVATVTSNTNLVPRKLFTCDTNSTISTVDESVTNPSPEYENIDSYRSESPIYENIGEEIPDEMFNKQSKLLGCDVSQFSAIDIMNLNKNSQINNSNESNDSKKHLKHSLLKASNKFSKKVFKTLKKKFKGEKVEHNATLNPYEVPRKQAKEKNIEKKDTGIENPALKLDNSDEIEIEEIDDEHEYETIKTVRNTQMNTNVTPLKERAVDNFDVSNKSYTPGKKVRFDSTLNREKIITGNSFDCDIQSPGFDSKIEKYHDELENCINERKFLEQHM</sequence>
<keyword evidence="2" id="KW-1185">Reference proteome</keyword>
<dbReference type="OrthoDB" id="7332877at2759"/>
<gene>
    <name evidence="1" type="primary">jg19699</name>
    <name evidence="1" type="ORF">PAEG_LOCUS9000</name>
</gene>